<evidence type="ECO:0000313" key="1">
    <source>
        <dbReference type="EMBL" id="RHH85306.1"/>
    </source>
</evidence>
<proteinExistence type="predicted"/>
<dbReference type="Proteomes" id="UP000284548">
    <property type="component" value="Unassembled WGS sequence"/>
</dbReference>
<sequence>MSFIYILLVCLDGEDVKPKWKQWLADELGIKPKIEVRYIKPQVIKLHSRVEMSYFDTQYYGRDKSGMEQLKRRAIESVYDEILKGMKKNGLVSISQYNDIYSNNTIYEGTCEIYKNK</sequence>
<accession>A0A414YGU0</accession>
<name>A0A414YGU0_9BACT</name>
<reference evidence="1 2" key="1">
    <citation type="submission" date="2018-08" db="EMBL/GenBank/DDBJ databases">
        <title>A genome reference for cultivated species of the human gut microbiota.</title>
        <authorList>
            <person name="Zou Y."/>
            <person name="Xue W."/>
            <person name="Luo G."/>
        </authorList>
    </citation>
    <scope>NUCLEOTIDE SEQUENCE [LARGE SCALE GENOMIC DNA]</scope>
    <source>
        <strain evidence="1 2">AM16-54</strain>
    </source>
</reference>
<dbReference type="AlphaFoldDB" id="A0A414YGU0"/>
<evidence type="ECO:0000313" key="2">
    <source>
        <dbReference type="Proteomes" id="UP000284548"/>
    </source>
</evidence>
<comment type="caution">
    <text evidence="1">The sequence shown here is derived from an EMBL/GenBank/DDBJ whole genome shotgun (WGS) entry which is preliminary data.</text>
</comment>
<protein>
    <submittedName>
        <fullName evidence="1">Uncharacterized protein</fullName>
    </submittedName>
</protein>
<dbReference type="EMBL" id="QRKB01000001">
    <property type="protein sequence ID" value="RHH85306.1"/>
    <property type="molecule type" value="Genomic_DNA"/>
</dbReference>
<gene>
    <name evidence="1" type="ORF">DW192_00840</name>
</gene>
<organism evidence="1 2">
    <name type="scientific">Segatella copri</name>
    <dbReference type="NCBI Taxonomy" id="165179"/>
    <lineage>
        <taxon>Bacteria</taxon>
        <taxon>Pseudomonadati</taxon>
        <taxon>Bacteroidota</taxon>
        <taxon>Bacteroidia</taxon>
        <taxon>Bacteroidales</taxon>
        <taxon>Prevotellaceae</taxon>
        <taxon>Segatella</taxon>
    </lineage>
</organism>